<organism evidence="1 2">
    <name type="scientific">Candidatus Propionivibrio dominans</name>
    <dbReference type="NCBI Taxonomy" id="2954373"/>
    <lineage>
        <taxon>Bacteria</taxon>
        <taxon>Pseudomonadati</taxon>
        <taxon>Pseudomonadota</taxon>
        <taxon>Betaproteobacteria</taxon>
        <taxon>Rhodocyclales</taxon>
        <taxon>Rhodocyclaceae</taxon>
        <taxon>Propionivibrio</taxon>
    </lineage>
</organism>
<sequence>MATSYKKDPNAILDYTFDWGPYLTAISDTISSVTWVVSSGITTSSPTNTTTTATVFVTGGVLDTTETLTCRITTAGGRTDDRTISLKIVNR</sequence>
<dbReference type="AlphaFoldDB" id="A0A9D7F9K1"/>
<dbReference type="Pfam" id="PF23148">
    <property type="entry name" value="Gp77"/>
    <property type="match status" value="1"/>
</dbReference>
<reference evidence="1" key="1">
    <citation type="submission" date="2020-10" db="EMBL/GenBank/DDBJ databases">
        <title>Connecting structure to function with the recovery of over 1000 high-quality activated sludge metagenome-assembled genomes encoding full-length rRNA genes using long-read sequencing.</title>
        <authorList>
            <person name="Singleton C.M."/>
            <person name="Petriglieri F."/>
            <person name="Kristensen J.M."/>
            <person name="Kirkegaard R.H."/>
            <person name="Michaelsen T.Y."/>
            <person name="Andersen M.H."/>
            <person name="Karst S.M."/>
            <person name="Dueholm M.S."/>
            <person name="Nielsen P.H."/>
            <person name="Albertsen M."/>
        </authorList>
    </citation>
    <scope>NUCLEOTIDE SEQUENCE</scope>
    <source>
        <strain evidence="1">EsbW_18-Q3-R4-48_MAXAC.044</strain>
    </source>
</reference>
<dbReference type="EMBL" id="JADJNC010000043">
    <property type="protein sequence ID" value="MBK7424705.1"/>
    <property type="molecule type" value="Genomic_DNA"/>
</dbReference>
<name>A0A9D7F9K1_9RHOO</name>
<comment type="caution">
    <text evidence="1">The sequence shown here is derived from an EMBL/GenBank/DDBJ whole genome shotgun (WGS) entry which is preliminary data.</text>
</comment>
<proteinExistence type="predicted"/>
<dbReference type="InterPro" id="IPR056928">
    <property type="entry name" value="Gp77-like"/>
</dbReference>
<dbReference type="Proteomes" id="UP000886602">
    <property type="component" value="Unassembled WGS sequence"/>
</dbReference>
<protein>
    <submittedName>
        <fullName evidence="1">Uncharacterized protein</fullName>
    </submittedName>
</protein>
<evidence type="ECO:0000313" key="2">
    <source>
        <dbReference type="Proteomes" id="UP000886602"/>
    </source>
</evidence>
<accession>A0A9D7F9K1</accession>
<evidence type="ECO:0000313" key="1">
    <source>
        <dbReference type="EMBL" id="MBK7424705.1"/>
    </source>
</evidence>
<gene>
    <name evidence="1" type="ORF">IPJ48_17385</name>
</gene>